<keyword evidence="3" id="KW-0812">Transmembrane</keyword>
<reference evidence="7" key="2">
    <citation type="submission" date="2015-04" db="EMBL/GenBank/DDBJ databases">
        <title>A butyrogenic pathway from the amino acid lysine in a human gut commensal.</title>
        <authorList>
            <person name="de Vos W.M."/>
            <person name="Bui N.T.P."/>
            <person name="Plugge C.M."/>
            <person name="Ritari J."/>
        </authorList>
    </citation>
    <scope>NUCLEOTIDE SEQUENCE [LARGE SCALE GENOMIC DNA]</scope>
    <source>
        <strain evidence="7">AF211</strain>
    </source>
</reference>
<dbReference type="RefSeq" id="WP_058117229.1">
    <property type="nucleotide sequence ID" value="NZ_CP011307.1"/>
</dbReference>
<comment type="subcellular location">
    <subcellularLocation>
        <location evidence="1">Cell membrane</location>
        <topology evidence="1">Multi-pass membrane protein</topology>
    </subcellularLocation>
</comment>
<evidence type="ECO:0000313" key="7">
    <source>
        <dbReference type="Proteomes" id="UP000064844"/>
    </source>
</evidence>
<dbReference type="Proteomes" id="UP000064844">
    <property type="component" value="Chromosome"/>
</dbReference>
<dbReference type="Pfam" id="PF01810">
    <property type="entry name" value="LysE"/>
    <property type="match status" value="1"/>
</dbReference>
<dbReference type="PANTHER" id="PTHR30086:SF20">
    <property type="entry name" value="ARGININE EXPORTER PROTEIN ARGO-RELATED"/>
    <property type="match status" value="1"/>
</dbReference>
<keyword evidence="7" id="KW-1185">Reference proteome</keyword>
<dbReference type="PANTHER" id="PTHR30086">
    <property type="entry name" value="ARGININE EXPORTER PROTEIN ARGO"/>
    <property type="match status" value="1"/>
</dbReference>
<dbReference type="KEGG" id="ibu:IB211_00887c"/>
<name>A0A0S2W1S3_9FIRM</name>
<dbReference type="EMBL" id="CP011307">
    <property type="protein sequence ID" value="ALP93281.1"/>
    <property type="molecule type" value="Genomic_DNA"/>
</dbReference>
<dbReference type="AlphaFoldDB" id="A0A0S2W1S3"/>
<dbReference type="STRING" id="1297617.IB211_00887c"/>
<organism evidence="6 7">
    <name type="scientific">Intestinimonas butyriciproducens</name>
    <dbReference type="NCBI Taxonomy" id="1297617"/>
    <lineage>
        <taxon>Bacteria</taxon>
        <taxon>Bacillati</taxon>
        <taxon>Bacillota</taxon>
        <taxon>Clostridia</taxon>
        <taxon>Eubacteriales</taxon>
        <taxon>Intestinimonas</taxon>
    </lineage>
</organism>
<reference evidence="6 7" key="1">
    <citation type="journal article" date="2015" name="Nat. Commun.">
        <title>Production of butyrate from lysine and the Amadori product fructoselysine by a human gut commensal.</title>
        <authorList>
            <person name="Bui T.P."/>
            <person name="Ritari J."/>
            <person name="Boeren S."/>
            <person name="de Waard P."/>
            <person name="Plugge C.M."/>
            <person name="de Vos W.M."/>
        </authorList>
    </citation>
    <scope>NUCLEOTIDE SEQUENCE [LARGE SCALE GENOMIC DNA]</scope>
    <source>
        <strain evidence="6 7">AF211</strain>
    </source>
</reference>
<dbReference type="PATRIC" id="fig|1297617.4.peg.901"/>
<evidence type="ECO:0000313" key="6">
    <source>
        <dbReference type="EMBL" id="ALP93281.1"/>
    </source>
</evidence>
<dbReference type="eggNOG" id="COG1279">
    <property type="taxonomic scope" value="Bacteria"/>
</dbReference>
<gene>
    <name evidence="6" type="ORF">IB211_00887c</name>
</gene>
<sequence length="208" mass="22622">MEAYLQGLTMGLAYVAPIGLQNLFVINTALTQKRSRAYLTALIVIFFDVTLAFACFFGIGAIMQRFEWLRMAVLLVGSGIVIWIGIGLLRDRGPEDTAADVDVPWAKVVTTACVVTWFNPQAIIDGTMMLGAFHAALPAGESTRFILGVTSASCLWFTGVTTVLQLAGHRFSRNMLRIINLICGSVVIFYGGKLLWSFLQAVLPLLGA</sequence>
<evidence type="ECO:0000256" key="5">
    <source>
        <dbReference type="ARBA" id="ARBA00023136"/>
    </source>
</evidence>
<keyword evidence="4" id="KW-1133">Transmembrane helix</keyword>
<protein>
    <submittedName>
        <fullName evidence="6">L-lysine permease</fullName>
    </submittedName>
</protein>
<accession>A0A0S2W1S3</accession>
<keyword evidence="5" id="KW-0472">Membrane</keyword>
<dbReference type="GO" id="GO:0015171">
    <property type="term" value="F:amino acid transmembrane transporter activity"/>
    <property type="evidence" value="ECO:0007669"/>
    <property type="project" value="TreeGrafter"/>
</dbReference>
<keyword evidence="2" id="KW-1003">Cell membrane</keyword>
<proteinExistence type="predicted"/>
<evidence type="ECO:0000256" key="4">
    <source>
        <dbReference type="ARBA" id="ARBA00022989"/>
    </source>
</evidence>
<dbReference type="GO" id="GO:0005886">
    <property type="term" value="C:plasma membrane"/>
    <property type="evidence" value="ECO:0007669"/>
    <property type="project" value="UniProtKB-SubCell"/>
</dbReference>
<dbReference type="InterPro" id="IPR001123">
    <property type="entry name" value="LeuE-type"/>
</dbReference>
<evidence type="ECO:0000256" key="1">
    <source>
        <dbReference type="ARBA" id="ARBA00004651"/>
    </source>
</evidence>
<evidence type="ECO:0000256" key="3">
    <source>
        <dbReference type="ARBA" id="ARBA00022692"/>
    </source>
</evidence>
<evidence type="ECO:0000256" key="2">
    <source>
        <dbReference type="ARBA" id="ARBA00022475"/>
    </source>
</evidence>